<dbReference type="InterPro" id="IPR000626">
    <property type="entry name" value="Ubiquitin-like_dom"/>
</dbReference>
<dbReference type="PANTHER" id="PTHR46555:SF1">
    <property type="entry name" value="UBIQUITIN-LIKE PROTEIN 4A"/>
    <property type="match status" value="1"/>
</dbReference>
<dbReference type="GO" id="GO:0006620">
    <property type="term" value="P:post-translational protein targeting to endoplasmic reticulum membrane"/>
    <property type="evidence" value="ECO:0007669"/>
    <property type="project" value="InterPro"/>
</dbReference>
<evidence type="ECO:0000313" key="4">
    <source>
        <dbReference type="EMBL" id="GJJ14959.1"/>
    </source>
</evidence>
<dbReference type="AlphaFoldDB" id="A0AAV5AP72"/>
<dbReference type="PANTHER" id="PTHR46555">
    <property type="entry name" value="UBIQUITIN-LIKE PROTEIN 4A"/>
    <property type="match status" value="1"/>
</dbReference>
<keyword evidence="2" id="KW-0963">Cytoplasm</keyword>
<dbReference type="Pfam" id="PF00240">
    <property type="entry name" value="ubiquitin"/>
    <property type="match status" value="1"/>
</dbReference>
<dbReference type="InterPro" id="IPR029071">
    <property type="entry name" value="Ubiquitin-like_domsf"/>
</dbReference>
<gene>
    <name evidence="4" type="ORF">Clacol_009229</name>
</gene>
<dbReference type="SUPFAM" id="SSF54236">
    <property type="entry name" value="Ubiquitin-like"/>
    <property type="match status" value="1"/>
</dbReference>
<dbReference type="InterPro" id="IPR047154">
    <property type="entry name" value="UBL4A-like"/>
</dbReference>
<dbReference type="GO" id="GO:0071816">
    <property type="term" value="P:tail-anchored membrane protein insertion into ER membrane"/>
    <property type="evidence" value="ECO:0007669"/>
    <property type="project" value="TreeGrafter"/>
</dbReference>
<evidence type="ECO:0000259" key="3">
    <source>
        <dbReference type="PROSITE" id="PS50053"/>
    </source>
</evidence>
<dbReference type="PROSITE" id="PS50053">
    <property type="entry name" value="UBIQUITIN_2"/>
    <property type="match status" value="1"/>
</dbReference>
<protein>
    <recommendedName>
        <fullName evidence="3">Ubiquitin-like domain-containing protein</fullName>
    </recommendedName>
</protein>
<feature type="domain" description="Ubiquitin-like" evidence="3">
    <location>
        <begin position="65"/>
        <end position="138"/>
    </location>
</feature>
<sequence length="261" mass="28189">MASFPNEITFIKGHINILTSLPITYPDSFQQPLEEYSKKVAIFPVELPPPPERKSSSSDLVPDTLSVVFKSTKPAISFPLNVSPSDTISTIKQQLASQPRAPPADIQRLLLKGKALADNKLLKEYGVTEGVIINLMIKPGSHWDGSGLSQTIIAKDSTSSIPSVVISASDSTKTSPVPLDLGAASFPPVPQSTPENSSFHHIISSSNFWDRLHAFLQSEFTNKDDVATAFEQFFLASKANLTVGEVARIRDQVGIISMGGT</sequence>
<dbReference type="EMBL" id="BPWL01000010">
    <property type="protein sequence ID" value="GJJ14959.1"/>
    <property type="molecule type" value="Genomic_DNA"/>
</dbReference>
<comment type="caution">
    <text evidence="4">The sequence shown here is derived from an EMBL/GenBank/DDBJ whole genome shotgun (WGS) entry which is preliminary data.</text>
</comment>
<name>A0AAV5AP72_9AGAM</name>
<reference evidence="4" key="1">
    <citation type="submission" date="2021-10" db="EMBL/GenBank/DDBJ databases">
        <title>De novo Genome Assembly of Clathrus columnatus (Basidiomycota, Fungi) Using Illumina and Nanopore Sequence Data.</title>
        <authorList>
            <person name="Ogiso-Tanaka E."/>
            <person name="Itagaki H."/>
            <person name="Hosoya T."/>
            <person name="Hosaka K."/>
        </authorList>
    </citation>
    <scope>NUCLEOTIDE SEQUENCE</scope>
    <source>
        <strain evidence="4">MO-923</strain>
    </source>
</reference>
<proteinExistence type="predicted"/>
<evidence type="ECO:0000256" key="2">
    <source>
        <dbReference type="ARBA" id="ARBA00022490"/>
    </source>
</evidence>
<dbReference type="GO" id="GO:0051087">
    <property type="term" value="F:protein-folding chaperone binding"/>
    <property type="evidence" value="ECO:0007669"/>
    <property type="project" value="TreeGrafter"/>
</dbReference>
<dbReference type="Proteomes" id="UP001050691">
    <property type="component" value="Unassembled WGS sequence"/>
</dbReference>
<evidence type="ECO:0000256" key="1">
    <source>
        <dbReference type="ARBA" id="ARBA00004514"/>
    </source>
</evidence>
<dbReference type="SMART" id="SM00213">
    <property type="entry name" value="UBQ"/>
    <property type="match status" value="1"/>
</dbReference>
<accession>A0AAV5AP72</accession>
<dbReference type="GO" id="GO:0071818">
    <property type="term" value="C:BAT3 complex"/>
    <property type="evidence" value="ECO:0007669"/>
    <property type="project" value="TreeGrafter"/>
</dbReference>
<keyword evidence="5" id="KW-1185">Reference proteome</keyword>
<dbReference type="Gene3D" id="3.10.20.90">
    <property type="entry name" value="Phosphatidylinositol 3-kinase Catalytic Subunit, Chain A, domain 1"/>
    <property type="match status" value="1"/>
</dbReference>
<comment type="subcellular location">
    <subcellularLocation>
        <location evidence="1">Cytoplasm</location>
        <location evidence="1">Cytosol</location>
    </subcellularLocation>
</comment>
<organism evidence="4 5">
    <name type="scientific">Clathrus columnatus</name>
    <dbReference type="NCBI Taxonomy" id="1419009"/>
    <lineage>
        <taxon>Eukaryota</taxon>
        <taxon>Fungi</taxon>
        <taxon>Dikarya</taxon>
        <taxon>Basidiomycota</taxon>
        <taxon>Agaricomycotina</taxon>
        <taxon>Agaricomycetes</taxon>
        <taxon>Phallomycetidae</taxon>
        <taxon>Phallales</taxon>
        <taxon>Clathraceae</taxon>
        <taxon>Clathrus</taxon>
    </lineage>
</organism>
<evidence type="ECO:0000313" key="5">
    <source>
        <dbReference type="Proteomes" id="UP001050691"/>
    </source>
</evidence>